<comment type="catalytic activity">
    <reaction evidence="7 8">
        <text>(2S)-4-acetamido-2-aminobutanoate = L-ectoine + H2O</text>
        <dbReference type="Rhea" id="RHEA:17281"/>
        <dbReference type="ChEBI" id="CHEBI:15377"/>
        <dbReference type="ChEBI" id="CHEBI:58515"/>
        <dbReference type="ChEBI" id="CHEBI:58929"/>
        <dbReference type="EC" id="4.2.1.108"/>
    </reaction>
</comment>
<dbReference type="SUPFAM" id="SSF51182">
    <property type="entry name" value="RmlC-like cupins"/>
    <property type="match status" value="1"/>
</dbReference>
<evidence type="ECO:0000256" key="6">
    <source>
        <dbReference type="ARBA" id="ARBA00033271"/>
    </source>
</evidence>
<dbReference type="InterPro" id="IPR014710">
    <property type="entry name" value="RmlC-like_jellyroll"/>
</dbReference>
<accession>A0A1L3FN37</accession>
<gene>
    <name evidence="8" type="primary">ectC</name>
    <name evidence="9" type="ORF">BKD09_40830</name>
</gene>
<evidence type="ECO:0000256" key="5">
    <source>
        <dbReference type="ARBA" id="ARBA00023239"/>
    </source>
</evidence>
<dbReference type="OrthoDB" id="9801830at2"/>
<evidence type="ECO:0000256" key="3">
    <source>
        <dbReference type="ARBA" id="ARBA00013192"/>
    </source>
</evidence>
<name>A0A1L3FN37_BRAJP</name>
<comment type="function">
    <text evidence="8">Catalyzes the circularization of gamma-N-acetyl-alpha,gamma-diaminobutyric acid (ADABA) to ectoine (1,4,5,6-tetrahydro-2-methyl-4-pyrimidine carboxylic acid), which is an excellent osmoprotectant.</text>
</comment>
<protein>
    <recommendedName>
        <fullName evidence="4 8">L-ectoine synthase</fullName>
        <ecNumber evidence="3 8">4.2.1.108</ecNumber>
    </recommendedName>
    <alternativeName>
        <fullName evidence="6 8">N-acetyldiaminobutyrate dehydratase</fullName>
    </alternativeName>
</protein>
<dbReference type="PANTHER" id="PTHR39289">
    <property type="match status" value="1"/>
</dbReference>
<dbReference type="InterPro" id="IPR010462">
    <property type="entry name" value="Ectoine_synth"/>
</dbReference>
<dbReference type="GeneID" id="92969550"/>
<dbReference type="HAMAP" id="MF_01255">
    <property type="entry name" value="Ectoine_synth"/>
    <property type="match status" value="1"/>
</dbReference>
<evidence type="ECO:0000256" key="7">
    <source>
        <dbReference type="ARBA" id="ARBA00048714"/>
    </source>
</evidence>
<dbReference type="CDD" id="cd06978">
    <property type="entry name" value="cupin_EctC"/>
    <property type="match status" value="1"/>
</dbReference>
<dbReference type="Proteomes" id="UP000181962">
    <property type="component" value="Chromosome"/>
</dbReference>
<reference evidence="9 10" key="1">
    <citation type="submission" date="2016-11" db="EMBL/GenBank/DDBJ databases">
        <title>Complete Genome Sequence of Bradyrhizobium sp. strain J5, an isolated from soybean nodule in Hokkaido.</title>
        <authorList>
            <person name="Kanehara K."/>
        </authorList>
    </citation>
    <scope>NUCLEOTIDE SEQUENCE [LARGE SCALE GENOMIC DNA]</scope>
    <source>
        <strain evidence="9 10">J5</strain>
    </source>
</reference>
<organism evidence="9 10">
    <name type="scientific">Bradyrhizobium japonicum</name>
    <dbReference type="NCBI Taxonomy" id="375"/>
    <lineage>
        <taxon>Bacteria</taxon>
        <taxon>Pseudomonadati</taxon>
        <taxon>Pseudomonadota</taxon>
        <taxon>Alphaproteobacteria</taxon>
        <taxon>Hyphomicrobiales</taxon>
        <taxon>Nitrobacteraceae</taxon>
        <taxon>Bradyrhizobium</taxon>
    </lineage>
</organism>
<dbReference type="NCBIfam" id="NF009806">
    <property type="entry name" value="PRK13290.1"/>
    <property type="match status" value="1"/>
</dbReference>
<sequence>MIVRSLHDIEATDHFVDWGNGTSHRLLTDKDGMGFSICHTIVRANTVSLLQYRNHLEACFCIGGEGEVEDMDGNVFPIRRGDMYVLDKHDKHLLRGGPDKDMILVSIFNPPLTGTERHKLDDPAGSTY</sequence>
<dbReference type="UniPathway" id="UPA00067">
    <property type="reaction ID" value="UER00123"/>
</dbReference>
<evidence type="ECO:0000256" key="8">
    <source>
        <dbReference type="HAMAP-Rule" id="MF_01255"/>
    </source>
</evidence>
<evidence type="ECO:0000313" key="10">
    <source>
        <dbReference type="Proteomes" id="UP000181962"/>
    </source>
</evidence>
<dbReference type="Pfam" id="PF06339">
    <property type="entry name" value="Ectoine_synth"/>
    <property type="match status" value="1"/>
</dbReference>
<evidence type="ECO:0000256" key="2">
    <source>
        <dbReference type="ARBA" id="ARBA00009637"/>
    </source>
</evidence>
<keyword evidence="5 8" id="KW-0456">Lyase</keyword>
<dbReference type="Gene3D" id="2.60.120.10">
    <property type="entry name" value="Jelly Rolls"/>
    <property type="match status" value="1"/>
</dbReference>
<dbReference type="EMBL" id="CP017637">
    <property type="protein sequence ID" value="APG14716.1"/>
    <property type="molecule type" value="Genomic_DNA"/>
</dbReference>
<evidence type="ECO:0000313" key="9">
    <source>
        <dbReference type="EMBL" id="APG14716.1"/>
    </source>
</evidence>
<comment type="similarity">
    <text evidence="2 8">Belongs to the ectoine synthase family.</text>
</comment>
<proteinExistence type="inferred from homology"/>
<dbReference type="PANTHER" id="PTHR39289:SF1">
    <property type="entry name" value="L-ECTOINE SYNTHASE"/>
    <property type="match status" value="1"/>
</dbReference>
<dbReference type="GO" id="GO:0019491">
    <property type="term" value="P:ectoine biosynthetic process"/>
    <property type="evidence" value="ECO:0007669"/>
    <property type="project" value="UniProtKB-UniRule"/>
</dbReference>
<dbReference type="GO" id="GO:0033990">
    <property type="term" value="F:ectoine synthase activity"/>
    <property type="evidence" value="ECO:0007669"/>
    <property type="project" value="UniProtKB-EC"/>
</dbReference>
<comment type="pathway">
    <text evidence="1 8">Amine and polyamine biosynthesis; ectoine biosynthesis; L-ectoine from L-aspartate 4-semialdehyde: step 3/3.</text>
</comment>
<dbReference type="RefSeq" id="WP_028154427.1">
    <property type="nucleotide sequence ID" value="NZ_CP017637.1"/>
</dbReference>
<dbReference type="InterPro" id="IPR011051">
    <property type="entry name" value="RmlC_Cupin_sf"/>
</dbReference>
<evidence type="ECO:0000256" key="4">
    <source>
        <dbReference type="ARBA" id="ARBA00019707"/>
    </source>
</evidence>
<dbReference type="AlphaFoldDB" id="A0A1L3FN37"/>
<evidence type="ECO:0000256" key="1">
    <source>
        <dbReference type="ARBA" id="ARBA00005181"/>
    </source>
</evidence>
<dbReference type="EC" id="4.2.1.108" evidence="3 8"/>